<keyword evidence="12" id="KW-1185">Reference proteome</keyword>
<keyword evidence="8" id="KW-0456">Lyase</keyword>
<evidence type="ECO:0000259" key="10">
    <source>
        <dbReference type="Pfam" id="PF00218"/>
    </source>
</evidence>
<keyword evidence="9" id="KW-0472">Membrane</keyword>
<evidence type="ECO:0000256" key="1">
    <source>
        <dbReference type="ARBA" id="ARBA00001633"/>
    </source>
</evidence>
<dbReference type="Gene3D" id="3.20.20.70">
    <property type="entry name" value="Aldolase class I"/>
    <property type="match status" value="1"/>
</dbReference>
<protein>
    <recommendedName>
        <fullName evidence="3">indole-3-glycerol-phosphate synthase</fullName>
        <ecNumber evidence="3">4.1.1.48</ecNumber>
    </recommendedName>
</protein>
<dbReference type="PANTHER" id="PTHR22854">
    <property type="entry name" value="TRYPTOPHAN BIOSYNTHESIS PROTEIN"/>
    <property type="match status" value="1"/>
</dbReference>
<dbReference type="KEGG" id="vfg:C9I84_046"/>
<evidence type="ECO:0000313" key="11">
    <source>
        <dbReference type="EMBL" id="AXN02451.1"/>
    </source>
</evidence>
<dbReference type="GO" id="GO:0000162">
    <property type="term" value="P:L-tryptophan biosynthetic process"/>
    <property type="evidence" value="ECO:0007669"/>
    <property type="project" value="UniProtKB-UniPathway"/>
</dbReference>
<evidence type="ECO:0000256" key="5">
    <source>
        <dbReference type="ARBA" id="ARBA00022793"/>
    </source>
</evidence>
<evidence type="ECO:0000313" key="12">
    <source>
        <dbReference type="Proteomes" id="UP000257084"/>
    </source>
</evidence>
<dbReference type="SUPFAM" id="SSF51366">
    <property type="entry name" value="Ribulose-phoshate binding barrel"/>
    <property type="match status" value="1"/>
</dbReference>
<proteinExistence type="predicted"/>
<keyword evidence="9" id="KW-0812">Transmembrane</keyword>
<keyword evidence="9" id="KW-1133">Transmembrane helix</keyword>
<accession>A0A346E0E6</accession>
<gene>
    <name evidence="11" type="ORF">C9I84_046</name>
</gene>
<dbReference type="GO" id="GO:0004425">
    <property type="term" value="F:indole-3-glycerol-phosphate synthase activity"/>
    <property type="evidence" value="ECO:0007669"/>
    <property type="project" value="UniProtKB-EC"/>
</dbReference>
<dbReference type="GO" id="GO:0004640">
    <property type="term" value="F:phosphoribosylanthranilate isomerase activity"/>
    <property type="evidence" value="ECO:0007669"/>
    <property type="project" value="TreeGrafter"/>
</dbReference>
<dbReference type="EC" id="4.1.1.48" evidence="3"/>
<comment type="pathway">
    <text evidence="2">Amino-acid biosynthesis; L-tryptophan biosynthesis; L-tryptophan from chorismate: step 4/5.</text>
</comment>
<dbReference type="Proteomes" id="UP000257084">
    <property type="component" value="Chromosome"/>
</dbReference>
<dbReference type="PANTHER" id="PTHR22854:SF2">
    <property type="entry name" value="INDOLE-3-GLYCEROL-PHOSPHATE SYNTHASE"/>
    <property type="match status" value="1"/>
</dbReference>
<feature type="domain" description="Indole-3-glycerol phosphate synthase" evidence="10">
    <location>
        <begin position="5"/>
        <end position="240"/>
    </location>
</feature>
<evidence type="ECO:0000256" key="4">
    <source>
        <dbReference type="ARBA" id="ARBA00022605"/>
    </source>
</evidence>
<evidence type="ECO:0000256" key="7">
    <source>
        <dbReference type="ARBA" id="ARBA00023141"/>
    </source>
</evidence>
<comment type="catalytic activity">
    <reaction evidence="1">
        <text>1-(2-carboxyphenylamino)-1-deoxy-D-ribulose 5-phosphate + H(+) = (1S,2R)-1-C-(indol-3-yl)glycerol 3-phosphate + CO2 + H2O</text>
        <dbReference type="Rhea" id="RHEA:23476"/>
        <dbReference type="ChEBI" id="CHEBI:15377"/>
        <dbReference type="ChEBI" id="CHEBI:15378"/>
        <dbReference type="ChEBI" id="CHEBI:16526"/>
        <dbReference type="ChEBI" id="CHEBI:58613"/>
        <dbReference type="ChEBI" id="CHEBI:58866"/>
        <dbReference type="EC" id="4.1.1.48"/>
    </reaction>
</comment>
<evidence type="ECO:0000256" key="8">
    <source>
        <dbReference type="ARBA" id="ARBA00023239"/>
    </source>
</evidence>
<sequence>MNFLKKILENKFLEIKQRKKKIKKCVIKNIYYRYIKNNKIIFDFSKIIGEIKFFTPILGKISLTRNINKIVKIYKKFNINTFSILTEKVFFSGNYSYIPIIKSKKKNKQIKILRKDFVIDKYQIYESIIIGSDILLIIVYLLKIKIIKNIINFKINFLLEIFSKKDIKKIFFIKKKIAIGINSRNLKNSNFKSKKEILKISKFLKNKSIFLESGIKKIKEVYFFRKINFGLLIGEFFIKKLINENIYRNK</sequence>
<name>A0A346E0E6_9PROT</name>
<dbReference type="AlphaFoldDB" id="A0A346E0E6"/>
<keyword evidence="7" id="KW-0057">Aromatic amino acid biosynthesis</keyword>
<dbReference type="EMBL" id="CP028360">
    <property type="protein sequence ID" value="AXN02451.1"/>
    <property type="molecule type" value="Genomic_DNA"/>
</dbReference>
<dbReference type="InterPro" id="IPR013798">
    <property type="entry name" value="Indole-3-glycerol_P_synth_dom"/>
</dbReference>
<feature type="transmembrane region" description="Helical" evidence="9">
    <location>
        <begin position="124"/>
        <end position="142"/>
    </location>
</feature>
<dbReference type="UniPathway" id="UPA00035">
    <property type="reaction ID" value="UER00043"/>
</dbReference>
<evidence type="ECO:0000256" key="3">
    <source>
        <dbReference type="ARBA" id="ARBA00012362"/>
    </source>
</evidence>
<keyword evidence="6" id="KW-0822">Tryptophan biosynthesis</keyword>
<organism evidence="11 12">
    <name type="scientific">Candidatus Vidania fulgoroideorum</name>
    <dbReference type="NCBI Taxonomy" id="881286"/>
    <lineage>
        <taxon>Bacteria</taxon>
        <taxon>Pseudomonadati</taxon>
        <taxon>Pseudomonadota</taxon>
        <taxon>Betaproteobacteria</taxon>
        <taxon>Candidatus Vidania</taxon>
    </lineage>
</organism>
<dbReference type="Pfam" id="PF00218">
    <property type="entry name" value="IGPS"/>
    <property type="match status" value="1"/>
</dbReference>
<dbReference type="InterPro" id="IPR045186">
    <property type="entry name" value="Indole-3-glycerol_P_synth"/>
</dbReference>
<keyword evidence="4" id="KW-0028">Amino-acid biosynthesis</keyword>
<evidence type="ECO:0000256" key="2">
    <source>
        <dbReference type="ARBA" id="ARBA00004696"/>
    </source>
</evidence>
<evidence type="ECO:0000256" key="9">
    <source>
        <dbReference type="SAM" id="Phobius"/>
    </source>
</evidence>
<dbReference type="InterPro" id="IPR013785">
    <property type="entry name" value="Aldolase_TIM"/>
</dbReference>
<keyword evidence="5" id="KW-0210">Decarboxylase</keyword>
<dbReference type="InterPro" id="IPR011060">
    <property type="entry name" value="RibuloseP-bd_barrel"/>
</dbReference>
<evidence type="ECO:0000256" key="6">
    <source>
        <dbReference type="ARBA" id="ARBA00022822"/>
    </source>
</evidence>
<reference evidence="11 12" key="1">
    <citation type="submission" date="2018-03" db="EMBL/GenBank/DDBJ databases">
        <title>A parallel universe: an anciently diverged bacterial symbiosis in a Hawaiian planthopper (Hemiptera: Cixiidae) reveals rearranged nutritional responsibilities.</title>
        <authorList>
            <person name="Bennett G."/>
            <person name="Mao M."/>
        </authorList>
    </citation>
    <scope>NUCLEOTIDE SEQUENCE [LARGE SCALE GENOMIC DNA]</scope>
    <source>
        <strain evidence="11 12">OLIH</strain>
    </source>
</reference>